<dbReference type="Proteomes" id="UP001165960">
    <property type="component" value="Unassembled WGS sequence"/>
</dbReference>
<reference evidence="1" key="1">
    <citation type="submission" date="2022-04" db="EMBL/GenBank/DDBJ databases">
        <title>Genome of the entomopathogenic fungus Entomophthora muscae.</title>
        <authorList>
            <person name="Elya C."/>
            <person name="Lovett B.R."/>
            <person name="Lee E."/>
            <person name="Macias A.M."/>
            <person name="Hajek A.E."/>
            <person name="De Bivort B.L."/>
            <person name="Kasson M.T."/>
            <person name="De Fine Licht H.H."/>
            <person name="Stajich J.E."/>
        </authorList>
    </citation>
    <scope>NUCLEOTIDE SEQUENCE</scope>
    <source>
        <strain evidence="1">Berkeley</strain>
    </source>
</reference>
<comment type="caution">
    <text evidence="1">The sequence shown here is derived from an EMBL/GenBank/DDBJ whole genome shotgun (WGS) entry which is preliminary data.</text>
</comment>
<accession>A0ACC2SUU8</accession>
<protein>
    <submittedName>
        <fullName evidence="1">Uncharacterized protein</fullName>
    </submittedName>
</protein>
<organism evidence="1 2">
    <name type="scientific">Entomophthora muscae</name>
    <dbReference type="NCBI Taxonomy" id="34485"/>
    <lineage>
        <taxon>Eukaryota</taxon>
        <taxon>Fungi</taxon>
        <taxon>Fungi incertae sedis</taxon>
        <taxon>Zoopagomycota</taxon>
        <taxon>Entomophthoromycotina</taxon>
        <taxon>Entomophthoromycetes</taxon>
        <taxon>Entomophthorales</taxon>
        <taxon>Entomophthoraceae</taxon>
        <taxon>Entomophthora</taxon>
    </lineage>
</organism>
<name>A0ACC2SUU8_9FUNG</name>
<evidence type="ECO:0000313" key="2">
    <source>
        <dbReference type="Proteomes" id="UP001165960"/>
    </source>
</evidence>
<keyword evidence="2" id="KW-1185">Reference proteome</keyword>
<dbReference type="EMBL" id="QTSX02004303">
    <property type="protein sequence ID" value="KAJ9066174.1"/>
    <property type="molecule type" value="Genomic_DNA"/>
</dbReference>
<proteinExistence type="predicted"/>
<evidence type="ECO:0000313" key="1">
    <source>
        <dbReference type="EMBL" id="KAJ9066174.1"/>
    </source>
</evidence>
<gene>
    <name evidence="1" type="ORF">DSO57_1012163</name>
</gene>
<sequence>MYPKAWISLRHELQMSAEELEKVRQLLVNVLDRCNQSDMALAKQWILSHCQTTKTLGKLFHILWGLRQPKKFDTTLRVLYLANDLLFHEKKHSSAWIIPELIPHLAPLSNEASMLAGSPAQREQLSKLVELWERQKCLTVEQISHIRNAMLPPEAKSFLPSHPMLGLPPPAMVPYYKVPAGFMVELCKDFKTPYTPIPVRDASVVPMLPLNAAADLASALTDFYEGMDAALFKPNLPPPTTSPLEWQPGFLDKWQSELQNKLHLSSRSTSCSTGRSRERSYSRSVSRSPSRASYSSRDSRSPRRRAYPSHRSRSRSYSSRSRSVSPNRNSGTKKTRSQSSSRSRSPKRSLNYSRSPDARRYFRN</sequence>